<proteinExistence type="predicted"/>
<name>C9ZEM8_STRSW</name>
<dbReference type="eggNOG" id="COG2968">
    <property type="taxonomic scope" value="Bacteria"/>
</dbReference>
<dbReference type="PANTHER" id="PTHR34387:SF1">
    <property type="entry name" value="PERIPLASMIC IMMUNOGENIC PROTEIN"/>
    <property type="match status" value="1"/>
</dbReference>
<dbReference type="InterPro" id="IPR007497">
    <property type="entry name" value="SIMPL/DUF541"/>
</dbReference>
<accession>C9ZEM8</accession>
<dbReference type="EMBL" id="FN554889">
    <property type="protein sequence ID" value="CBG67487.1"/>
    <property type="molecule type" value="Genomic_DNA"/>
</dbReference>
<evidence type="ECO:0008006" key="4">
    <source>
        <dbReference type="Google" id="ProtNLM"/>
    </source>
</evidence>
<evidence type="ECO:0000313" key="3">
    <source>
        <dbReference type="Proteomes" id="UP000001444"/>
    </source>
</evidence>
<feature type="region of interest" description="Disordered" evidence="1">
    <location>
        <begin position="1"/>
        <end position="20"/>
    </location>
</feature>
<dbReference type="AlphaFoldDB" id="C9ZEM8"/>
<dbReference type="InterPro" id="IPR052022">
    <property type="entry name" value="26kDa_periplasmic_antigen"/>
</dbReference>
<gene>
    <name evidence="2" type="ordered locus">SCAB_2761</name>
</gene>
<dbReference type="Gene3D" id="3.30.110.170">
    <property type="entry name" value="Protein of unknown function (DUF541), domain 1"/>
    <property type="match status" value="1"/>
</dbReference>
<evidence type="ECO:0000256" key="1">
    <source>
        <dbReference type="SAM" id="MobiDB-lite"/>
    </source>
</evidence>
<dbReference type="PANTHER" id="PTHR34387">
    <property type="entry name" value="SLR1258 PROTEIN"/>
    <property type="match status" value="1"/>
</dbReference>
<dbReference type="Proteomes" id="UP000001444">
    <property type="component" value="Chromosome"/>
</dbReference>
<organism evidence="2 3">
    <name type="scientific">Streptomyces scabiei (strain 87.22)</name>
    <dbReference type="NCBI Taxonomy" id="680198"/>
    <lineage>
        <taxon>Bacteria</taxon>
        <taxon>Bacillati</taxon>
        <taxon>Actinomycetota</taxon>
        <taxon>Actinomycetes</taxon>
        <taxon>Kitasatosporales</taxon>
        <taxon>Streptomycetaceae</taxon>
        <taxon>Streptomyces</taxon>
    </lineage>
</organism>
<dbReference type="STRING" id="680198.SCAB_2761"/>
<dbReference type="Pfam" id="PF04402">
    <property type="entry name" value="SIMPL"/>
    <property type="match status" value="1"/>
</dbReference>
<sequence length="236" mass="25451">MEPADDMTGQSPRPYGTPTAPRVAVRGEAHLEVDPDLARIGITVAARGTDRGGTLSDLTRRNTAALDLVRSYGDVVERLETGTLAITPQLTERGRREHVRAYHGHVRTTAELTDFTALGELTTRLAELDLTGVDGPWWTLRPDSPVHRAAHRTAVHDAVRCARAYAEALDATLVALLELSDSGLNAPVPADHGLHGAVSTEGFDGAEPPDALHLQPERQIVTAHVEAHFVMTPPRL</sequence>
<dbReference type="HOGENOM" id="CLU_1287630_0_0_11"/>
<evidence type="ECO:0000313" key="2">
    <source>
        <dbReference type="EMBL" id="CBG67487.1"/>
    </source>
</evidence>
<dbReference type="GO" id="GO:0006974">
    <property type="term" value="P:DNA damage response"/>
    <property type="evidence" value="ECO:0007669"/>
    <property type="project" value="TreeGrafter"/>
</dbReference>
<dbReference type="Gene3D" id="3.30.70.2970">
    <property type="entry name" value="Protein of unknown function (DUF541), domain 2"/>
    <property type="match status" value="1"/>
</dbReference>
<protein>
    <recommendedName>
        <fullName evidence="4">Oxidative stress defense protein</fullName>
    </recommendedName>
</protein>
<reference evidence="2 3" key="1">
    <citation type="journal article" date="2010" name="Mol. Plant Microbe Interact.">
        <title>Streptomyces scabies 87-22 contains a coronafacic acid-like biosynthetic cluster that contributes to plant-microbe interactions.</title>
        <authorList>
            <person name="Bignell D.R."/>
            <person name="Seipke R.F."/>
            <person name="Huguet-Tapia J.C."/>
            <person name="Chambers A.H."/>
            <person name="Parry R.J."/>
            <person name="Loria R."/>
        </authorList>
    </citation>
    <scope>NUCLEOTIDE SEQUENCE [LARGE SCALE GENOMIC DNA]</scope>
    <source>
        <strain evidence="2 3">87.22</strain>
    </source>
</reference>
<keyword evidence="3" id="KW-1185">Reference proteome</keyword>
<dbReference type="KEGG" id="scb:SCAB_2761"/>